<feature type="modified residue" description="FMN phosphoryl threonine" evidence="6">
    <location>
        <position position="169"/>
    </location>
</feature>
<dbReference type="HAMAP" id="MF_00479">
    <property type="entry name" value="RsxG_RnfG"/>
    <property type="match status" value="1"/>
</dbReference>
<keyword evidence="6" id="KW-1133">Transmembrane helix</keyword>
<dbReference type="PANTHER" id="PTHR36118:SF1">
    <property type="entry name" value="ION-TRANSLOCATING OXIDOREDUCTASE COMPLEX SUBUNIT G"/>
    <property type="match status" value="1"/>
</dbReference>
<comment type="function">
    <text evidence="6">Part of a membrane-bound complex that couples electron transfer with translocation of ions across the membrane.</text>
</comment>
<feature type="domain" description="FMN-binding" evidence="7">
    <location>
        <begin position="99"/>
        <end position="186"/>
    </location>
</feature>
<keyword evidence="5 6" id="KW-0249">Electron transport</keyword>
<comment type="subcellular location">
    <subcellularLocation>
        <location evidence="6">Cell membrane</location>
        <topology evidence="6">Single-pass membrane protein</topology>
    </subcellularLocation>
</comment>
<dbReference type="KEGG" id="fbm:MQE35_17675"/>
<dbReference type="GO" id="GO:0005886">
    <property type="term" value="C:plasma membrane"/>
    <property type="evidence" value="ECO:0007669"/>
    <property type="project" value="UniProtKB-SubCell"/>
</dbReference>
<keyword evidence="1 6" id="KW-0813">Transport</keyword>
<dbReference type="GO" id="GO:0022900">
    <property type="term" value="P:electron transport chain"/>
    <property type="evidence" value="ECO:0007669"/>
    <property type="project" value="UniProtKB-UniRule"/>
</dbReference>
<dbReference type="Pfam" id="PF04205">
    <property type="entry name" value="FMN_bind"/>
    <property type="match status" value="1"/>
</dbReference>
<comment type="similarity">
    <text evidence="6">Belongs to the RnfG family.</text>
</comment>
<dbReference type="Proteomes" id="UP000831290">
    <property type="component" value="Chromosome"/>
</dbReference>
<dbReference type="GO" id="GO:0009055">
    <property type="term" value="F:electron transfer activity"/>
    <property type="evidence" value="ECO:0007669"/>
    <property type="project" value="InterPro"/>
</dbReference>
<evidence type="ECO:0000256" key="4">
    <source>
        <dbReference type="ARBA" id="ARBA00022643"/>
    </source>
</evidence>
<dbReference type="SMART" id="SM00900">
    <property type="entry name" value="FMN_bind"/>
    <property type="match status" value="1"/>
</dbReference>
<evidence type="ECO:0000256" key="2">
    <source>
        <dbReference type="ARBA" id="ARBA00022553"/>
    </source>
</evidence>
<dbReference type="PIRSF" id="PIRSF006091">
    <property type="entry name" value="E_trnsport_RnfG"/>
    <property type="match status" value="1"/>
</dbReference>
<evidence type="ECO:0000256" key="5">
    <source>
        <dbReference type="ARBA" id="ARBA00022982"/>
    </source>
</evidence>
<keyword evidence="4 6" id="KW-0288">FMN</keyword>
<protein>
    <recommendedName>
        <fullName evidence="6">Ion-translocating oxidoreductase complex subunit G</fullName>
        <ecNumber evidence="6">7.-.-.-</ecNumber>
    </recommendedName>
    <alternativeName>
        <fullName evidence="6">Rnf electron transport complex subunit G</fullName>
    </alternativeName>
</protein>
<keyword evidence="2 6" id="KW-0597">Phosphoprotein</keyword>
<dbReference type="NCBIfam" id="TIGR01947">
    <property type="entry name" value="rnfG"/>
    <property type="match status" value="1"/>
</dbReference>
<evidence type="ECO:0000256" key="3">
    <source>
        <dbReference type="ARBA" id="ARBA00022630"/>
    </source>
</evidence>
<gene>
    <name evidence="6" type="primary">rnfG</name>
    <name evidence="8" type="ORF">MQE35_17675</name>
</gene>
<keyword evidence="6" id="KW-0812">Transmembrane</keyword>
<dbReference type="InterPro" id="IPR007329">
    <property type="entry name" value="FMN-bd"/>
</dbReference>
<proteinExistence type="inferred from homology"/>
<comment type="subunit">
    <text evidence="6">The complex is composed of six subunits: RnfA, RnfB, RnfC, RnfD, RnfE and RnfG.</text>
</comment>
<keyword evidence="3 6" id="KW-0285">Flavoprotein</keyword>
<dbReference type="EC" id="7.-.-.-" evidence="6"/>
<name>A0A9E6ZMR8_9FLAO</name>
<evidence type="ECO:0000256" key="1">
    <source>
        <dbReference type="ARBA" id="ARBA00022448"/>
    </source>
</evidence>
<dbReference type="AlphaFoldDB" id="A0A9E6ZMR8"/>
<evidence type="ECO:0000256" key="6">
    <source>
        <dbReference type="HAMAP-Rule" id="MF_00479"/>
    </source>
</evidence>
<dbReference type="EMBL" id="CP094358">
    <property type="protein sequence ID" value="UOB17554.1"/>
    <property type="molecule type" value="Genomic_DNA"/>
</dbReference>
<evidence type="ECO:0000313" key="9">
    <source>
        <dbReference type="Proteomes" id="UP000831290"/>
    </source>
</evidence>
<keyword evidence="6" id="KW-1003">Cell membrane</keyword>
<dbReference type="RefSeq" id="WP_255843090.1">
    <property type="nucleotide sequence ID" value="NZ_CP094358.1"/>
</dbReference>
<dbReference type="GO" id="GO:0010181">
    <property type="term" value="F:FMN binding"/>
    <property type="evidence" value="ECO:0007669"/>
    <property type="project" value="InterPro"/>
</dbReference>
<keyword evidence="6" id="KW-0472">Membrane</keyword>
<dbReference type="InterPro" id="IPR010209">
    <property type="entry name" value="Ion_transpt_RnfG/RsxG"/>
</dbReference>
<dbReference type="Gene3D" id="3.90.1010.20">
    <property type="match status" value="1"/>
</dbReference>
<evidence type="ECO:0000259" key="7">
    <source>
        <dbReference type="SMART" id="SM00900"/>
    </source>
</evidence>
<dbReference type="PANTHER" id="PTHR36118">
    <property type="entry name" value="ION-TRANSLOCATING OXIDOREDUCTASE COMPLEX SUBUNIT G"/>
    <property type="match status" value="1"/>
</dbReference>
<comment type="cofactor">
    <cofactor evidence="6">
        <name>FMN</name>
        <dbReference type="ChEBI" id="CHEBI:58210"/>
    </cofactor>
</comment>
<keyword evidence="6" id="KW-1278">Translocase</keyword>
<keyword evidence="9" id="KW-1185">Reference proteome</keyword>
<reference evidence="8" key="1">
    <citation type="submission" date="2022-03" db="EMBL/GenBank/DDBJ databases">
        <title>Description of Abyssus ytuae gen. nov., sp. nov., a novel member of the family Flavobacteriaceae isolated from the sediment of Mariana Trench.</title>
        <authorList>
            <person name="Zhang J."/>
            <person name="Xu X."/>
        </authorList>
    </citation>
    <scope>NUCLEOTIDE SEQUENCE</scope>
    <source>
        <strain evidence="8">MT3330</strain>
    </source>
</reference>
<evidence type="ECO:0000313" key="8">
    <source>
        <dbReference type="EMBL" id="UOB17554.1"/>
    </source>
</evidence>
<accession>A0A9E6ZMR8</accession>
<organism evidence="8 9">
    <name type="scientific">Abyssalbus ytuae</name>
    <dbReference type="NCBI Taxonomy" id="2926907"/>
    <lineage>
        <taxon>Bacteria</taxon>
        <taxon>Pseudomonadati</taxon>
        <taxon>Bacteroidota</taxon>
        <taxon>Flavobacteriia</taxon>
        <taxon>Flavobacteriales</taxon>
        <taxon>Flavobacteriaceae</taxon>
        <taxon>Abyssalbus</taxon>
    </lineage>
</organism>
<sequence>MSKKESTFFNMVISLLVITLVSGFSLGFVNDLTLEPKAKAKLAQKVNALQSVLPEFDNDPIADVIRFKVAQVADSVEVYPAFKNKEFVGAAVIGSSERGYNGLVKIMVGFKPDGSIKNIIVLEQKETPGLGTKMKSENFLQQFRDKNPSGFKLKVKKDGGDVDALTGATITTRAFTESAQMAYDEFMNNMAIITKPD</sequence>